<evidence type="ECO:0000256" key="14">
    <source>
        <dbReference type="ARBA" id="ARBA00023180"/>
    </source>
</evidence>
<evidence type="ECO:0000256" key="1">
    <source>
        <dbReference type="ARBA" id="ARBA00000189"/>
    </source>
</evidence>
<feature type="binding site" evidence="18">
    <location>
        <position position="247"/>
    </location>
    <ligand>
        <name>Ca(2+)</name>
        <dbReference type="ChEBI" id="CHEBI:29108"/>
        <label>2</label>
    </ligand>
</feature>
<dbReference type="Gene3D" id="1.10.520.10">
    <property type="match status" value="4"/>
</dbReference>
<feature type="binding site" evidence="18">
    <location>
        <position position="250"/>
    </location>
    <ligand>
        <name>Ca(2+)</name>
        <dbReference type="ChEBI" id="CHEBI:29108"/>
        <label>2</label>
    </ligand>
</feature>
<name>A0AAQ3WML1_PASNO</name>
<evidence type="ECO:0000256" key="5">
    <source>
        <dbReference type="ARBA" id="ARBA00022525"/>
    </source>
</evidence>
<dbReference type="GO" id="GO:0005576">
    <property type="term" value="C:extracellular region"/>
    <property type="evidence" value="ECO:0007669"/>
    <property type="project" value="UniProtKB-SubCell"/>
</dbReference>
<dbReference type="Gene3D" id="1.10.420.10">
    <property type="entry name" value="Peroxidase, domain 2"/>
    <property type="match status" value="3"/>
</dbReference>
<evidence type="ECO:0000256" key="3">
    <source>
        <dbReference type="ARBA" id="ARBA00006873"/>
    </source>
</evidence>
<dbReference type="CDD" id="cd00693">
    <property type="entry name" value="secretory_peroxidase"/>
    <property type="match status" value="3"/>
</dbReference>
<evidence type="ECO:0000256" key="16">
    <source>
        <dbReference type="PIRSR" id="PIRSR600823-1"/>
    </source>
</evidence>
<feature type="disulfide bond" evidence="20">
    <location>
        <begin position="41"/>
        <end position="119"/>
    </location>
</feature>
<dbReference type="SUPFAM" id="SSF48113">
    <property type="entry name" value="Heme-dependent peroxidases"/>
    <property type="match status" value="4"/>
</dbReference>
<evidence type="ECO:0000256" key="10">
    <source>
        <dbReference type="ARBA" id="ARBA00022837"/>
    </source>
</evidence>
<evidence type="ECO:0000256" key="11">
    <source>
        <dbReference type="ARBA" id="ARBA00023002"/>
    </source>
</evidence>
<feature type="non-terminal residue" evidence="23">
    <location>
        <position position="1"/>
    </location>
</feature>
<evidence type="ECO:0000256" key="2">
    <source>
        <dbReference type="ARBA" id="ARBA00004613"/>
    </source>
</evidence>
<evidence type="ECO:0000259" key="22">
    <source>
        <dbReference type="PROSITE" id="PS50873"/>
    </source>
</evidence>
<dbReference type="Pfam" id="PF00141">
    <property type="entry name" value="peroxidase"/>
    <property type="match status" value="3"/>
</dbReference>
<evidence type="ECO:0000256" key="20">
    <source>
        <dbReference type="PIRSR" id="PIRSR600823-5"/>
    </source>
</evidence>
<dbReference type="GO" id="GO:0140825">
    <property type="term" value="F:lactoperoxidase activity"/>
    <property type="evidence" value="ECO:0007669"/>
    <property type="project" value="UniProtKB-EC"/>
</dbReference>
<dbReference type="PRINTS" id="PR00461">
    <property type="entry name" value="PLPEROXIDASE"/>
</dbReference>
<dbReference type="PROSITE" id="PS50873">
    <property type="entry name" value="PEROXIDASE_4"/>
    <property type="match status" value="4"/>
</dbReference>
<evidence type="ECO:0000256" key="13">
    <source>
        <dbReference type="ARBA" id="ARBA00023157"/>
    </source>
</evidence>
<feature type="disulfide bond" evidence="20">
    <location>
        <begin position="125"/>
        <end position="323"/>
    </location>
</feature>
<evidence type="ECO:0000256" key="6">
    <source>
        <dbReference type="ARBA" id="ARBA00022559"/>
    </source>
</evidence>
<feature type="binding site" evidence="18">
    <location>
        <position position="80"/>
    </location>
    <ligand>
        <name>Ca(2+)</name>
        <dbReference type="ChEBI" id="CHEBI:29108"/>
        <label>1</label>
    </ligand>
</feature>
<evidence type="ECO:0000256" key="19">
    <source>
        <dbReference type="PIRSR" id="PIRSR600823-4"/>
    </source>
</evidence>
<feature type="binding site" description="axial binding residue" evidence="18">
    <location>
        <position position="200"/>
    </location>
    <ligand>
        <name>heme b</name>
        <dbReference type="ChEBI" id="CHEBI:60344"/>
    </ligand>
    <ligandPart>
        <name>Fe</name>
        <dbReference type="ChEBI" id="CHEBI:18248"/>
    </ligandPart>
</feature>
<organism evidence="23 24">
    <name type="scientific">Paspalum notatum var. saurae</name>
    <dbReference type="NCBI Taxonomy" id="547442"/>
    <lineage>
        <taxon>Eukaryota</taxon>
        <taxon>Viridiplantae</taxon>
        <taxon>Streptophyta</taxon>
        <taxon>Embryophyta</taxon>
        <taxon>Tracheophyta</taxon>
        <taxon>Spermatophyta</taxon>
        <taxon>Magnoliopsida</taxon>
        <taxon>Liliopsida</taxon>
        <taxon>Poales</taxon>
        <taxon>Poaceae</taxon>
        <taxon>PACMAD clade</taxon>
        <taxon>Panicoideae</taxon>
        <taxon>Andropogonodae</taxon>
        <taxon>Paspaleae</taxon>
        <taxon>Paspalinae</taxon>
        <taxon>Paspalum</taxon>
    </lineage>
</organism>
<dbReference type="EC" id="1.11.1.7" evidence="4"/>
<dbReference type="InterPro" id="IPR019793">
    <property type="entry name" value="Peroxidases_heam-ligand_BS"/>
</dbReference>
<dbReference type="InterPro" id="IPR033905">
    <property type="entry name" value="Secretory_peroxidase"/>
</dbReference>
<dbReference type="GO" id="GO:0020037">
    <property type="term" value="F:heme binding"/>
    <property type="evidence" value="ECO:0007669"/>
    <property type="project" value="InterPro"/>
</dbReference>
<keyword evidence="12 18" id="KW-0408">Iron</keyword>
<dbReference type="FunFam" id="1.10.420.10:FF:000006">
    <property type="entry name" value="Peroxidase"/>
    <property type="match status" value="3"/>
</dbReference>
<proteinExistence type="inferred from homology"/>
<keyword evidence="13 20" id="KW-1015">Disulfide bond</keyword>
<keyword evidence="11" id="KW-0560">Oxidoreductase</keyword>
<feature type="binding site" evidence="17">
    <location>
        <position position="167"/>
    </location>
    <ligand>
        <name>substrate</name>
    </ligand>
</feature>
<evidence type="ECO:0000256" key="9">
    <source>
        <dbReference type="ARBA" id="ARBA00022729"/>
    </source>
</evidence>
<gene>
    <name evidence="23" type="ORF">U9M48_016202</name>
</gene>
<keyword evidence="9 21" id="KW-0732">Signal</keyword>
<dbReference type="EMBL" id="CP144747">
    <property type="protein sequence ID" value="WVZ67063.1"/>
    <property type="molecule type" value="Genomic_DNA"/>
</dbReference>
<comment type="subcellular location">
    <subcellularLocation>
        <location evidence="2">Secreted</location>
    </subcellularLocation>
</comment>
<evidence type="ECO:0000256" key="4">
    <source>
        <dbReference type="ARBA" id="ARBA00012313"/>
    </source>
</evidence>
<feature type="chain" id="PRO_5042884857" description="peroxidase" evidence="21">
    <location>
        <begin position="31"/>
        <end position="1028"/>
    </location>
</feature>
<evidence type="ECO:0000256" key="7">
    <source>
        <dbReference type="ARBA" id="ARBA00022617"/>
    </source>
</evidence>
<evidence type="ECO:0000256" key="8">
    <source>
        <dbReference type="ARBA" id="ARBA00022723"/>
    </source>
</evidence>
<feature type="active site" description="Proton acceptor" evidence="16">
    <location>
        <position position="72"/>
    </location>
</feature>
<feature type="binding site" evidence="18">
    <location>
        <position position="255"/>
    </location>
    <ligand>
        <name>Ca(2+)</name>
        <dbReference type="ChEBI" id="CHEBI:29108"/>
        <label>2</label>
    </ligand>
</feature>
<comment type="similarity">
    <text evidence="3">Belongs to the peroxidase family. Ascorbate peroxidase subfamily.</text>
</comment>
<sequence length="1028" mass="106734">GWSSIVMAASSSSLSVVMVLLLCLAALASAQLSPTFYSTSCPKALATIKAAVTAAVAQEPRMGASLLRLHFHDCFGCDASVLLNDTATFTGEQTASPNAGSIRGFAVVDNIKAQVEAVCPKTVSCADILAVAARDSVVALGGPSWQVLLGRRDSTTASLSQANSDLPAPSLNLTGISGLVGAFANKSLCQTDLVALSGAHTIGQSQCKNFRAHIYNDTNINSGFATQRRANCPAAAGNGDSTLAPLDTQTPTAFDNAYYRNLMSQSGLLHSDQQLFNGGATDSLVRTYASNPSRFNRDFAAAMIKMGNISPLTGSQGEIRVACSKLSSTFYDTSCPNALSTIKSGVTAAVNKENRMGASLLRLHFHDCFVQASTLSYISHMHSSIVAVLLMQQATTLICDKSSLMMNGCDASVLLNDTATFTGEQTAFPNAGSIRGFGVIDSIKAQVEAICPQTVSCADILAVIARDSVVALGGPSWTVPLGRRDSTTANLSLANSDLPAPFFNLSQLVTAFSNKGFSATEMVTLSGAHTVGEAQCKNFRDHIYNDTDINAAFATSLKANCPRPTGSGDTNLAPLDTTTSYTFDNAYYNNLLNQKGLLHSDQELFNGGSTDNTVRNFASNSASFGSAFAAAMVKMGNLSPLTGSQGQIRLTCSKLASPGIMASASCCGLIIIGLLVALASSSATTQLSSTFYATSCPNATSTIQSAVNAAVAQEARMGASLLRLHFHDCFGCDASVLLNDTSGEQSSPPNAGSLRGFSVIDGIKAQVEAICPQTVSCADILAVAARDSVVALGGPSWTVLLGRRDSAASFPNETTDLPAPTSNLSSLITAFSNKQLNTTDLVALSGAHTIGQARCVSFAGHIYNDTNINATFAASLQANCPAAGNNNLAPLDTQTPTSFDTAYYSNLMAQKGLLHSDQELFNGGTTDSTVTSFASSSSAFTTAFTAAMRAMASCLIALLVAAALSSAATAQLSSTFYDTSCPNALSTIKSGVDAAVAQEARMGASLLRLHFHDCFVQASAPSYPITHA</sequence>
<dbReference type="PRINTS" id="PR00458">
    <property type="entry name" value="PEROXIDASE"/>
</dbReference>
<dbReference type="PANTHER" id="PTHR31388:SF48">
    <property type="entry name" value="PEROXIDASE 70"/>
    <property type="match status" value="1"/>
</dbReference>
<feature type="binding site" evidence="18">
    <location>
        <position position="73"/>
    </location>
    <ligand>
        <name>Ca(2+)</name>
        <dbReference type="ChEBI" id="CHEBI:29108"/>
        <label>1</label>
    </ligand>
</feature>
<accession>A0AAQ3WML1</accession>
<keyword evidence="6" id="KW-0575">Peroxidase</keyword>
<feature type="domain" description="Plant heme peroxidase family profile" evidence="22">
    <location>
        <begin position="971"/>
        <end position="1028"/>
    </location>
</feature>
<dbReference type="GO" id="GO:0006979">
    <property type="term" value="P:response to oxidative stress"/>
    <property type="evidence" value="ECO:0007669"/>
    <property type="project" value="InterPro"/>
</dbReference>
<feature type="domain" description="Plant heme peroxidase family profile" evidence="22">
    <location>
        <begin position="325"/>
        <end position="656"/>
    </location>
</feature>
<dbReference type="GO" id="GO:0042744">
    <property type="term" value="P:hydrogen peroxide catabolic process"/>
    <property type="evidence" value="ECO:0007669"/>
    <property type="project" value="UniProtKB-KW"/>
</dbReference>
<feature type="disulfide bond" evidence="20">
    <location>
        <begin position="74"/>
        <end position="77"/>
    </location>
</feature>
<feature type="binding site" evidence="18">
    <location>
        <position position="92"/>
    </location>
    <ligand>
        <name>Ca(2+)</name>
        <dbReference type="ChEBI" id="CHEBI:29108"/>
        <label>1</label>
    </ligand>
</feature>
<dbReference type="Proteomes" id="UP001341281">
    <property type="component" value="Chromosome 03"/>
</dbReference>
<feature type="domain" description="Plant heme peroxidase family profile" evidence="22">
    <location>
        <begin position="686"/>
        <end position="953"/>
    </location>
</feature>
<keyword evidence="7" id="KW-0349">Heme</keyword>
<keyword evidence="14" id="KW-0325">Glycoprotein</keyword>
<comment type="cofactor">
    <cofactor evidence="18">
        <name>Ca(2+)</name>
        <dbReference type="ChEBI" id="CHEBI:29108"/>
    </cofactor>
    <text evidence="18">Binds 2 calcium ions per subunit.</text>
</comment>
<keyword evidence="15" id="KW-0376">Hydrogen peroxide</keyword>
<feature type="binding site" evidence="18">
    <location>
        <position position="201"/>
    </location>
    <ligand>
        <name>Ca(2+)</name>
        <dbReference type="ChEBI" id="CHEBI:29108"/>
        <label>2</label>
    </ligand>
</feature>
<dbReference type="FunFam" id="1.10.520.10:FF:000009">
    <property type="entry name" value="Peroxidase"/>
    <property type="match status" value="2"/>
</dbReference>
<feature type="site" description="Transition state stabilizer" evidence="19">
    <location>
        <position position="68"/>
    </location>
</feature>
<feature type="signal peptide" evidence="21">
    <location>
        <begin position="1"/>
        <end position="30"/>
    </location>
</feature>
<dbReference type="InterPro" id="IPR019794">
    <property type="entry name" value="Peroxidases_AS"/>
</dbReference>
<feature type="disulfide bond" evidence="20">
    <location>
        <begin position="207"/>
        <end position="232"/>
    </location>
</feature>
<evidence type="ECO:0000256" key="15">
    <source>
        <dbReference type="ARBA" id="ARBA00023324"/>
    </source>
</evidence>
<protein>
    <recommendedName>
        <fullName evidence="4">peroxidase</fullName>
        <ecNumber evidence="4">1.11.1.7</ecNumber>
    </recommendedName>
</protein>
<dbReference type="InterPro" id="IPR010255">
    <property type="entry name" value="Haem_peroxidase_sf"/>
</dbReference>
<feature type="domain" description="Plant heme peroxidase family profile" evidence="22">
    <location>
        <begin position="31"/>
        <end position="327"/>
    </location>
</feature>
<evidence type="ECO:0000256" key="12">
    <source>
        <dbReference type="ARBA" id="ARBA00023004"/>
    </source>
</evidence>
<dbReference type="PROSITE" id="PS00435">
    <property type="entry name" value="PEROXIDASE_1"/>
    <property type="match status" value="3"/>
</dbReference>
<reference evidence="23 24" key="1">
    <citation type="submission" date="2024-02" db="EMBL/GenBank/DDBJ databases">
        <title>High-quality chromosome-scale genome assembly of Pensacola bahiagrass (Paspalum notatum Flugge var. saurae).</title>
        <authorList>
            <person name="Vega J.M."/>
            <person name="Podio M."/>
            <person name="Orjuela J."/>
            <person name="Siena L.A."/>
            <person name="Pessino S.C."/>
            <person name="Combes M.C."/>
            <person name="Mariac C."/>
            <person name="Albertini E."/>
            <person name="Pupilli F."/>
            <person name="Ortiz J.P.A."/>
            <person name="Leblanc O."/>
        </authorList>
    </citation>
    <scope>NUCLEOTIDE SEQUENCE [LARGE SCALE GENOMIC DNA]</scope>
    <source>
        <strain evidence="23">R1</strain>
        <tissue evidence="23">Leaf</tissue>
    </source>
</reference>
<dbReference type="AlphaFoldDB" id="A0AAQ3WML1"/>
<evidence type="ECO:0000313" key="23">
    <source>
        <dbReference type="EMBL" id="WVZ67063.1"/>
    </source>
</evidence>
<feature type="binding site" evidence="18">
    <location>
        <position position="76"/>
    </location>
    <ligand>
        <name>Ca(2+)</name>
        <dbReference type="ChEBI" id="CHEBI:29108"/>
        <label>1</label>
    </ligand>
</feature>
<keyword evidence="10 18" id="KW-0106">Calcium</keyword>
<keyword evidence="24" id="KW-1185">Reference proteome</keyword>
<keyword evidence="8 18" id="KW-0479">Metal-binding</keyword>
<comment type="catalytic activity">
    <reaction evidence="1">
        <text>2 a phenolic donor + H2O2 = 2 a phenolic radical donor + 2 H2O</text>
        <dbReference type="Rhea" id="RHEA:56136"/>
        <dbReference type="ChEBI" id="CHEBI:15377"/>
        <dbReference type="ChEBI" id="CHEBI:16240"/>
        <dbReference type="ChEBI" id="CHEBI:139520"/>
        <dbReference type="ChEBI" id="CHEBI:139521"/>
        <dbReference type="EC" id="1.11.1.7"/>
    </reaction>
</comment>
<evidence type="ECO:0000256" key="21">
    <source>
        <dbReference type="SAM" id="SignalP"/>
    </source>
</evidence>
<dbReference type="PANTHER" id="PTHR31388">
    <property type="entry name" value="PEROXIDASE 72-RELATED"/>
    <property type="match status" value="1"/>
</dbReference>
<keyword evidence="5" id="KW-0964">Secreted</keyword>
<feature type="binding site" evidence="18">
    <location>
        <position position="78"/>
    </location>
    <ligand>
        <name>Ca(2+)</name>
        <dbReference type="ChEBI" id="CHEBI:29108"/>
        <label>1</label>
    </ligand>
</feature>
<evidence type="ECO:0000256" key="17">
    <source>
        <dbReference type="PIRSR" id="PIRSR600823-2"/>
    </source>
</evidence>
<dbReference type="GO" id="GO:0046872">
    <property type="term" value="F:metal ion binding"/>
    <property type="evidence" value="ECO:0007669"/>
    <property type="project" value="UniProtKB-KW"/>
</dbReference>
<dbReference type="PROSITE" id="PS00436">
    <property type="entry name" value="PEROXIDASE_2"/>
    <property type="match status" value="4"/>
</dbReference>
<dbReference type="InterPro" id="IPR002016">
    <property type="entry name" value="Haem_peroxidase"/>
</dbReference>
<evidence type="ECO:0000256" key="18">
    <source>
        <dbReference type="PIRSR" id="PIRSR600823-3"/>
    </source>
</evidence>
<evidence type="ECO:0000313" key="24">
    <source>
        <dbReference type="Proteomes" id="UP001341281"/>
    </source>
</evidence>
<dbReference type="InterPro" id="IPR000823">
    <property type="entry name" value="Peroxidase_pln"/>
</dbReference>
<comment type="cofactor">
    <cofactor evidence="18">
        <name>heme b</name>
        <dbReference type="ChEBI" id="CHEBI:60344"/>
    </cofactor>
    <text evidence="18">Binds 1 heme b (iron(II)-protoporphyrin IX) group per subunit.</text>
</comment>